<dbReference type="Proteomes" id="UP001476247">
    <property type="component" value="Unassembled WGS sequence"/>
</dbReference>
<accession>A0ABP9Y2C4</accession>
<proteinExistence type="predicted"/>
<sequence length="107" mass="12653">MTGFVLVANGHEVGCGEIKPPGTSFRLLEEDRARSAEILKQQLYVRMLKSKNPKEFVTFGYDIELYIMVFDFENSCRYQFYEIEASRFARTLHKYRRRNVFILTHSC</sequence>
<evidence type="ECO:0000313" key="1">
    <source>
        <dbReference type="EMBL" id="GAA5800723.1"/>
    </source>
</evidence>
<protein>
    <submittedName>
        <fullName evidence="1">Uncharacterized protein</fullName>
    </submittedName>
</protein>
<organism evidence="1 2">
    <name type="scientific">Helicostylum pulchrum</name>
    <dbReference type="NCBI Taxonomy" id="562976"/>
    <lineage>
        <taxon>Eukaryota</taxon>
        <taxon>Fungi</taxon>
        <taxon>Fungi incertae sedis</taxon>
        <taxon>Mucoromycota</taxon>
        <taxon>Mucoromycotina</taxon>
        <taxon>Mucoromycetes</taxon>
        <taxon>Mucorales</taxon>
        <taxon>Mucorineae</taxon>
        <taxon>Mucoraceae</taxon>
        <taxon>Helicostylum</taxon>
    </lineage>
</organism>
<keyword evidence="2" id="KW-1185">Reference proteome</keyword>
<dbReference type="EMBL" id="BAABUJ010000016">
    <property type="protein sequence ID" value="GAA5800723.1"/>
    <property type="molecule type" value="Genomic_DNA"/>
</dbReference>
<reference evidence="1 2" key="1">
    <citation type="submission" date="2024-04" db="EMBL/GenBank/DDBJ databases">
        <title>genome sequences of Mucor flavus KT1a and Helicostylum pulchrum KT1b strains isolation_sourced from the surface of a dry-aged beef.</title>
        <authorList>
            <person name="Toyotome T."/>
            <person name="Hosono M."/>
            <person name="Torimaru M."/>
            <person name="Fukuda K."/>
            <person name="Mikami N."/>
        </authorList>
    </citation>
    <scope>NUCLEOTIDE SEQUENCE [LARGE SCALE GENOMIC DNA]</scope>
    <source>
        <strain evidence="1 2">KT1b</strain>
    </source>
</reference>
<name>A0ABP9Y2C4_9FUNG</name>
<evidence type="ECO:0000313" key="2">
    <source>
        <dbReference type="Proteomes" id="UP001476247"/>
    </source>
</evidence>
<comment type="caution">
    <text evidence="1">The sequence shown here is derived from an EMBL/GenBank/DDBJ whole genome shotgun (WGS) entry which is preliminary data.</text>
</comment>
<gene>
    <name evidence="1" type="ORF">HPULCUR_006159</name>
</gene>